<evidence type="ECO:0000313" key="3">
    <source>
        <dbReference type="Proteomes" id="UP001595772"/>
    </source>
</evidence>
<evidence type="ECO:0000256" key="1">
    <source>
        <dbReference type="SAM" id="Phobius"/>
    </source>
</evidence>
<feature type="transmembrane region" description="Helical" evidence="1">
    <location>
        <begin position="114"/>
        <end position="140"/>
    </location>
</feature>
<feature type="transmembrane region" description="Helical" evidence="1">
    <location>
        <begin position="182"/>
        <end position="205"/>
    </location>
</feature>
<keyword evidence="1" id="KW-1133">Transmembrane helix</keyword>
<keyword evidence="1" id="KW-0812">Transmembrane</keyword>
<dbReference type="PANTHER" id="PTHR43471">
    <property type="entry name" value="ABC TRANSPORTER PERMEASE"/>
    <property type="match status" value="1"/>
</dbReference>
<dbReference type="Proteomes" id="UP001595772">
    <property type="component" value="Unassembled WGS sequence"/>
</dbReference>
<dbReference type="EMBL" id="JBHSAO010000018">
    <property type="protein sequence ID" value="MFC4025732.1"/>
    <property type="molecule type" value="Genomic_DNA"/>
</dbReference>
<reference evidence="3" key="1">
    <citation type="journal article" date="2019" name="Int. J. Syst. Evol. Microbiol.">
        <title>The Global Catalogue of Microorganisms (GCM) 10K type strain sequencing project: providing services to taxonomists for standard genome sequencing and annotation.</title>
        <authorList>
            <consortium name="The Broad Institute Genomics Platform"/>
            <consortium name="The Broad Institute Genome Sequencing Center for Infectious Disease"/>
            <person name="Wu L."/>
            <person name="Ma J."/>
        </authorList>
    </citation>
    <scope>NUCLEOTIDE SEQUENCE [LARGE SCALE GENOMIC DNA]</scope>
    <source>
        <strain evidence="3">IBRC-M 10703</strain>
    </source>
</reference>
<feature type="transmembrane region" description="Helical" evidence="1">
    <location>
        <begin position="72"/>
        <end position="93"/>
    </location>
</feature>
<comment type="caution">
    <text evidence="2">The sequence shown here is derived from an EMBL/GenBank/DDBJ whole genome shotgun (WGS) entry which is preliminary data.</text>
</comment>
<dbReference type="RefSeq" id="WP_379498218.1">
    <property type="nucleotide sequence ID" value="NZ_JBHSAO010000018.1"/>
</dbReference>
<feature type="transmembrane region" description="Helical" evidence="1">
    <location>
        <begin position="225"/>
        <end position="251"/>
    </location>
</feature>
<feature type="transmembrane region" description="Helical" evidence="1">
    <location>
        <begin position="152"/>
        <end position="173"/>
    </location>
</feature>
<protein>
    <submittedName>
        <fullName evidence="2">ABC transporter permease</fullName>
    </submittedName>
</protein>
<feature type="transmembrane region" description="Helical" evidence="1">
    <location>
        <begin position="20"/>
        <end position="41"/>
    </location>
</feature>
<organism evidence="2 3">
    <name type="scientific">Oceanobacillus longus</name>
    <dbReference type="NCBI Taxonomy" id="930120"/>
    <lineage>
        <taxon>Bacteria</taxon>
        <taxon>Bacillati</taxon>
        <taxon>Bacillota</taxon>
        <taxon>Bacilli</taxon>
        <taxon>Bacillales</taxon>
        <taxon>Bacillaceae</taxon>
        <taxon>Oceanobacillus</taxon>
    </lineage>
</organism>
<accession>A0ABV8H0U3</accession>
<sequence length="258" mass="28981">MQWNTLFKKEMVESWRNKKLIWVPLVMILLAIMDPISNYYMPQIMEAVGGLPDGTVFELPDFAPAEVVMMSLSQFSTLGVLIIVLISMGTIAGERKSGISELILVKPVSYSNYITAKWAALLILVWVSFILGMLASWYYINILYGSLSFGDFLLISCFYGLWLAFVVTLSIFYNSMIKTPGLVAFLTILTIMVMKGVTQVFNHLLEWSPNNLSNYIFQMLLTESIPSNLVGTAIVTIIMSIILLILSTVIFKSKELAQ</sequence>
<keyword evidence="3" id="KW-1185">Reference proteome</keyword>
<gene>
    <name evidence="2" type="ORF">ACFOUV_18285</name>
</gene>
<proteinExistence type="predicted"/>
<keyword evidence="1" id="KW-0472">Membrane</keyword>
<name>A0ABV8H0U3_9BACI</name>
<evidence type="ECO:0000313" key="2">
    <source>
        <dbReference type="EMBL" id="MFC4025732.1"/>
    </source>
</evidence>
<dbReference type="Pfam" id="PF12679">
    <property type="entry name" value="ABC2_membrane_2"/>
    <property type="match status" value="1"/>
</dbReference>